<organism evidence="1 2">
    <name type="scientific">Candidatus Nealsonbacteria bacterium RIFCSPLOWO2_01_FULL_43_32</name>
    <dbReference type="NCBI Taxonomy" id="1801672"/>
    <lineage>
        <taxon>Bacteria</taxon>
        <taxon>Candidatus Nealsoniibacteriota</taxon>
    </lineage>
</organism>
<accession>A0A1G2EEN1</accession>
<reference evidence="1 2" key="1">
    <citation type="journal article" date="2016" name="Nat. Commun.">
        <title>Thousands of microbial genomes shed light on interconnected biogeochemical processes in an aquifer system.</title>
        <authorList>
            <person name="Anantharaman K."/>
            <person name="Brown C.T."/>
            <person name="Hug L.A."/>
            <person name="Sharon I."/>
            <person name="Castelle C.J."/>
            <person name="Probst A.J."/>
            <person name="Thomas B.C."/>
            <person name="Singh A."/>
            <person name="Wilkins M.J."/>
            <person name="Karaoz U."/>
            <person name="Brodie E.L."/>
            <person name="Williams K.H."/>
            <person name="Hubbard S.S."/>
            <person name="Banfield J.F."/>
        </authorList>
    </citation>
    <scope>NUCLEOTIDE SEQUENCE [LARGE SCALE GENOMIC DNA]</scope>
</reference>
<evidence type="ECO:0000313" key="1">
    <source>
        <dbReference type="EMBL" id="OGZ24264.1"/>
    </source>
</evidence>
<sequence>MREEVLRLVRQNDGKLSVSDVKARLGNPDVACSSMVDYMEFNSKVIYTKKIGTKRMLFLNRRTQAADGVPLTEVDCGLMARFNLDILDFKILEAPESESSYGLADRLKVLENQVVARVERSIPLKFKVAKFQEAQEIFHKCRQELAALQVV</sequence>
<dbReference type="AlphaFoldDB" id="A0A1G2EEN1"/>
<gene>
    <name evidence="1" type="ORF">A2896_00235</name>
</gene>
<dbReference type="EMBL" id="MHMH01000015">
    <property type="protein sequence ID" value="OGZ24264.1"/>
    <property type="molecule type" value="Genomic_DNA"/>
</dbReference>
<dbReference type="Proteomes" id="UP000178647">
    <property type="component" value="Unassembled WGS sequence"/>
</dbReference>
<protein>
    <submittedName>
        <fullName evidence="1">Uncharacterized protein</fullName>
    </submittedName>
</protein>
<name>A0A1G2EEN1_9BACT</name>
<proteinExistence type="predicted"/>
<comment type="caution">
    <text evidence="1">The sequence shown here is derived from an EMBL/GenBank/DDBJ whole genome shotgun (WGS) entry which is preliminary data.</text>
</comment>
<evidence type="ECO:0000313" key="2">
    <source>
        <dbReference type="Proteomes" id="UP000178647"/>
    </source>
</evidence>
<dbReference type="STRING" id="1801672.A2896_00235"/>